<keyword evidence="4" id="KW-0969">Cilium</keyword>
<feature type="domain" description="Flagellin N-terminal" evidence="2">
    <location>
        <begin position="4"/>
        <end position="123"/>
    </location>
</feature>
<dbReference type="PANTHER" id="PTHR42792:SF2">
    <property type="entry name" value="FLAGELLIN"/>
    <property type="match status" value="1"/>
</dbReference>
<dbReference type="InterPro" id="IPR001492">
    <property type="entry name" value="Flagellin"/>
</dbReference>
<keyword evidence="4" id="KW-0966">Cell projection</keyword>
<sequence length="297" mass="30985">MSVINTNMEAILAARSLSDSQQMLGKSLNRLSSGSKIVNPSDDAAGLAVSEKLDAQNLRIGAAQVNVQNAISYVQTADGFLSGMSQILSRMSELGIMAKDVTKSSSDIALYQDEFQQLQEQLRQTIGGGGSGTAIGGTAVTSPLGTYNGTELFGSTAAGGYQVTIGEASGQTMLISDMDLRDSGALTSVIHQSSGGSFDQLSLTDPSIDVVGIVSNAIQQVASERATIGASQSRLQLASSTLDTQSENLQAAISRIKDVDVAQESTQLARYQILVQSGTAMLAQANQMPQSVLKLLQ</sequence>
<dbReference type="PANTHER" id="PTHR42792">
    <property type="entry name" value="FLAGELLIN"/>
    <property type="match status" value="1"/>
</dbReference>
<dbReference type="Gene3D" id="6.10.10.10">
    <property type="entry name" value="Flagellar export chaperone, C-terminal domain"/>
    <property type="match status" value="1"/>
</dbReference>
<evidence type="ECO:0000259" key="2">
    <source>
        <dbReference type="Pfam" id="PF00669"/>
    </source>
</evidence>
<keyword evidence="4" id="KW-0282">Flagellum</keyword>
<name>A0A1J5TD26_9ZZZZ</name>
<dbReference type="EMBL" id="MLJW01000002">
    <property type="protein sequence ID" value="OIR18807.1"/>
    <property type="molecule type" value="Genomic_DNA"/>
</dbReference>
<keyword evidence="1" id="KW-0975">Bacterial flagellum</keyword>
<proteinExistence type="predicted"/>
<comment type="caution">
    <text evidence="4">The sequence shown here is derived from an EMBL/GenBank/DDBJ whole genome shotgun (WGS) entry which is preliminary data.</text>
</comment>
<feature type="domain" description="Flagellin C-terminal" evidence="3">
    <location>
        <begin position="212"/>
        <end position="296"/>
    </location>
</feature>
<dbReference type="Gene3D" id="1.20.1330.10">
    <property type="entry name" value="f41 fragment of flagellin, N-terminal domain"/>
    <property type="match status" value="1"/>
</dbReference>
<evidence type="ECO:0000313" key="4">
    <source>
        <dbReference type="EMBL" id="OIR18807.1"/>
    </source>
</evidence>
<dbReference type="Pfam" id="PF00700">
    <property type="entry name" value="Flagellin_C"/>
    <property type="match status" value="1"/>
</dbReference>
<accession>A0A1J5TD26</accession>
<dbReference type="Pfam" id="PF00669">
    <property type="entry name" value="Flagellin_N"/>
    <property type="match status" value="1"/>
</dbReference>
<dbReference type="InterPro" id="IPR042187">
    <property type="entry name" value="Flagellin_C_sub2"/>
</dbReference>
<evidence type="ECO:0000256" key="1">
    <source>
        <dbReference type="ARBA" id="ARBA00023143"/>
    </source>
</evidence>
<evidence type="ECO:0000259" key="3">
    <source>
        <dbReference type="Pfam" id="PF00700"/>
    </source>
</evidence>
<gene>
    <name evidence="4" type="primary">flaB2_1</name>
    <name evidence="4" type="ORF">GALL_11470</name>
</gene>
<reference evidence="4" key="1">
    <citation type="submission" date="2016-10" db="EMBL/GenBank/DDBJ databases">
        <title>Sequence of Gallionella enrichment culture.</title>
        <authorList>
            <person name="Poehlein A."/>
            <person name="Muehling M."/>
            <person name="Daniel R."/>
        </authorList>
    </citation>
    <scope>NUCLEOTIDE SEQUENCE</scope>
</reference>
<dbReference type="InterPro" id="IPR001029">
    <property type="entry name" value="Flagellin_N"/>
</dbReference>
<dbReference type="InterPro" id="IPR046358">
    <property type="entry name" value="Flagellin_C"/>
</dbReference>
<organism evidence="4">
    <name type="scientific">mine drainage metagenome</name>
    <dbReference type="NCBI Taxonomy" id="410659"/>
    <lineage>
        <taxon>unclassified sequences</taxon>
        <taxon>metagenomes</taxon>
        <taxon>ecological metagenomes</taxon>
    </lineage>
</organism>
<dbReference type="AlphaFoldDB" id="A0A1J5TD26"/>
<dbReference type="GO" id="GO:0005198">
    <property type="term" value="F:structural molecule activity"/>
    <property type="evidence" value="ECO:0007669"/>
    <property type="project" value="InterPro"/>
</dbReference>
<dbReference type="PRINTS" id="PR00207">
    <property type="entry name" value="FLAGELLIN"/>
</dbReference>
<dbReference type="GO" id="GO:0009288">
    <property type="term" value="C:bacterial-type flagellum"/>
    <property type="evidence" value="ECO:0007669"/>
    <property type="project" value="InterPro"/>
</dbReference>
<dbReference type="SUPFAM" id="SSF64518">
    <property type="entry name" value="Phase 1 flagellin"/>
    <property type="match status" value="1"/>
</dbReference>
<protein>
    <submittedName>
        <fullName evidence="4">Flagellar filament 33 kDa core protein</fullName>
    </submittedName>
</protein>